<dbReference type="InterPro" id="IPR010921">
    <property type="entry name" value="Trp_repressor/repl_initiator"/>
</dbReference>
<evidence type="ECO:0000313" key="5">
    <source>
        <dbReference type="EMBL" id="AFC28437.1"/>
    </source>
</evidence>
<dbReference type="STRING" id="1116391.PM3016_1512"/>
<dbReference type="EMBL" id="CP003235">
    <property type="protein sequence ID" value="AFC27461.1"/>
    <property type="molecule type" value="Genomic_DNA"/>
</dbReference>
<feature type="domain" description="Insertion element IS150 protein InsJ-like helix-turn-helix" evidence="3">
    <location>
        <begin position="130"/>
        <end position="182"/>
    </location>
</feature>
<dbReference type="EMBL" id="CP003235">
    <property type="protein sequence ID" value="AFC29571.1"/>
    <property type="molecule type" value="Genomic_DNA"/>
</dbReference>
<dbReference type="HOGENOM" id="CLU_027402_17_4_9"/>
<gene>
    <name evidence="5" type="ORF">PM3016_1512</name>
    <name evidence="6" type="ORF">PM3016_2144</name>
    <name evidence="7" type="ORF">PM3016_2194</name>
    <name evidence="8" type="ORF">PM3016_2691</name>
    <name evidence="9" type="ORF">PM3016_3579</name>
    <name evidence="10" type="ORF">PM3016_3920</name>
    <name evidence="4" type="ORF">PM3016_493</name>
    <name evidence="11" type="ORF">PM3016_7246</name>
</gene>
<dbReference type="InterPro" id="IPR052057">
    <property type="entry name" value="IS150/IS1296_orfA-like"/>
</dbReference>
<dbReference type="EMBL" id="CP003235">
    <property type="protein sequence ID" value="AFC30400.1"/>
    <property type="molecule type" value="Genomic_DNA"/>
</dbReference>
<evidence type="ECO:0000313" key="8">
    <source>
        <dbReference type="EMBL" id="AFC29571.1"/>
    </source>
</evidence>
<protein>
    <submittedName>
        <fullName evidence="8">Transposase IS3/IS911 family protein</fullName>
    </submittedName>
</protein>
<evidence type="ECO:0000313" key="4">
    <source>
        <dbReference type="EMBL" id="AFC27461.1"/>
    </source>
</evidence>
<dbReference type="Gene3D" id="1.10.10.10">
    <property type="entry name" value="Winged helix-like DNA-binding domain superfamily/Winged helix DNA-binding domain"/>
    <property type="match status" value="3"/>
</dbReference>
<dbReference type="KEGG" id="pmq:PM3016_3920"/>
<dbReference type="KEGG" id="pmq:PM3016_1512"/>
<dbReference type="InterPro" id="IPR036388">
    <property type="entry name" value="WH-like_DNA-bd_sf"/>
</dbReference>
<reference evidence="8 12" key="1">
    <citation type="journal article" date="2012" name="J. Bacteriol.">
        <title>Complete Genome Sequence of Paenibacillus mucilaginosus 3016, a Bacterium Functional as Microbial Fertilizer.</title>
        <authorList>
            <person name="Ma M."/>
            <person name="Wang Z."/>
            <person name="Li L."/>
            <person name="Jiang X."/>
            <person name="Guan D."/>
            <person name="Cao F."/>
            <person name="Chen H."/>
            <person name="Wang X."/>
            <person name="Shen D."/>
            <person name="Du B."/>
            <person name="Li J."/>
        </authorList>
    </citation>
    <scope>NUCLEOTIDE SEQUENCE [LARGE SCALE GENOMIC DNA]</scope>
    <source>
        <strain evidence="8 12">3016</strain>
    </source>
</reference>
<name>H6NHH4_9BACL</name>
<sequence>MSKEKYCATEKLAILEEVSSGKIGFIAATKRYGMNKTTLMKWQRRYKLYGYEGLERSTRNRSYSAELKLQAVKDYVEGGLSKYRIIDKYRISSTTQLSNWIKKYNGHSSLKAYKGEAQAMTKGRSTTWDERIDIVHYCLAHQHDYHKTAGQFQVSYQQVYQWVKKFEAGGADALKDGRGRKKAPEEMTEADRQKLEMKKMEYEMERLRAENAFLKKLREIQRRRS</sequence>
<dbReference type="KEGG" id="pmq:PM3016_2144"/>
<dbReference type="AlphaFoldDB" id="H6NHH4"/>
<dbReference type="Proteomes" id="UP000007523">
    <property type="component" value="Chromosome"/>
</dbReference>
<dbReference type="KEGG" id="pmq:PM3016_493"/>
<dbReference type="EMBL" id="CP003235">
    <property type="protein sequence ID" value="AFC30721.1"/>
    <property type="molecule type" value="Genomic_DNA"/>
</dbReference>
<evidence type="ECO:0000313" key="6">
    <source>
        <dbReference type="EMBL" id="AFC29040.1"/>
    </source>
</evidence>
<proteinExistence type="inferred from homology"/>
<evidence type="ECO:0000313" key="11">
    <source>
        <dbReference type="EMBL" id="AFC33822.1"/>
    </source>
</evidence>
<dbReference type="InterPro" id="IPR055247">
    <property type="entry name" value="InsJ-like_HTH"/>
</dbReference>
<dbReference type="KEGG" id="pmq:PM3016_3579"/>
<dbReference type="EMBL" id="CP003235">
    <property type="protein sequence ID" value="AFC29084.1"/>
    <property type="molecule type" value="Genomic_DNA"/>
</dbReference>
<organism evidence="8 12">
    <name type="scientific">Paenibacillus mucilaginosus 3016</name>
    <dbReference type="NCBI Taxonomy" id="1116391"/>
    <lineage>
        <taxon>Bacteria</taxon>
        <taxon>Bacillati</taxon>
        <taxon>Bacillota</taxon>
        <taxon>Bacilli</taxon>
        <taxon>Bacillales</taxon>
        <taxon>Paenibacillaceae</taxon>
        <taxon>Paenibacillus</taxon>
    </lineage>
</organism>
<evidence type="ECO:0000313" key="12">
    <source>
        <dbReference type="Proteomes" id="UP000007523"/>
    </source>
</evidence>
<dbReference type="PANTHER" id="PTHR33795:SF1">
    <property type="entry name" value="INSERTION ELEMENT IS150 PROTEIN INSJ"/>
    <property type="match status" value="1"/>
</dbReference>
<keyword evidence="12" id="KW-1185">Reference proteome</keyword>
<evidence type="ECO:0000313" key="10">
    <source>
        <dbReference type="EMBL" id="AFC30721.1"/>
    </source>
</evidence>
<dbReference type="EMBL" id="CP003235">
    <property type="protein sequence ID" value="AFC29040.1"/>
    <property type="molecule type" value="Genomic_DNA"/>
</dbReference>
<evidence type="ECO:0000313" key="7">
    <source>
        <dbReference type="EMBL" id="AFC29084.1"/>
    </source>
</evidence>
<dbReference type="KEGG" id="pmq:PM3016_2194"/>
<evidence type="ECO:0000256" key="2">
    <source>
        <dbReference type="SAM" id="MobiDB-lite"/>
    </source>
</evidence>
<dbReference type="EMBL" id="CP003235">
    <property type="protein sequence ID" value="AFC28437.1"/>
    <property type="molecule type" value="Genomic_DNA"/>
</dbReference>
<dbReference type="PANTHER" id="PTHR33795">
    <property type="entry name" value="INSERTION ELEMENT IS150 PROTEIN INSJ"/>
    <property type="match status" value="1"/>
</dbReference>
<comment type="similarity">
    <text evidence="1">Belongs to the IS150/IS1296 orfA family.</text>
</comment>
<dbReference type="GO" id="GO:0043565">
    <property type="term" value="F:sequence-specific DNA binding"/>
    <property type="evidence" value="ECO:0007669"/>
    <property type="project" value="InterPro"/>
</dbReference>
<evidence type="ECO:0000259" key="3">
    <source>
        <dbReference type="Pfam" id="PF13518"/>
    </source>
</evidence>
<feature type="region of interest" description="Disordered" evidence="2">
    <location>
        <begin position="173"/>
        <end position="192"/>
    </location>
</feature>
<dbReference type="EMBL" id="CP003235">
    <property type="protein sequence ID" value="AFC33822.1"/>
    <property type="molecule type" value="Genomic_DNA"/>
</dbReference>
<dbReference type="Pfam" id="PF13518">
    <property type="entry name" value="HTH_28"/>
    <property type="match status" value="1"/>
</dbReference>
<dbReference type="SUPFAM" id="SSF48295">
    <property type="entry name" value="TrpR-like"/>
    <property type="match status" value="3"/>
</dbReference>
<evidence type="ECO:0000256" key="1">
    <source>
        <dbReference type="ARBA" id="ARBA00038232"/>
    </source>
</evidence>
<accession>H6NHH4</accession>
<dbReference type="KEGG" id="pmq:PM3016_2691"/>
<dbReference type="KEGG" id="pmq:PM3016_7246"/>
<evidence type="ECO:0000313" key="9">
    <source>
        <dbReference type="EMBL" id="AFC30400.1"/>
    </source>
</evidence>